<gene>
    <name evidence="5" type="ORF">PHYPSEUDO_001902</name>
</gene>
<dbReference type="AlphaFoldDB" id="A0A8T1WKD5"/>
<dbReference type="SMART" id="SM00028">
    <property type="entry name" value="TPR"/>
    <property type="match status" value="6"/>
</dbReference>
<sequence>MRVLRVTLLWALLLLVALSSSVHAADDAPQTPEPTSSANARDNDPVVQEIRGLRNAGMKLNDARDFKGAIDKLRGALTLLHNRVFGEGRHAVTEPGDISQDAALYAQILNDYGSVLIRAKQYDEAIEVLEDSVAMVEKIYGDSHPSLGLSLRSLADAYMAKDEFKLAIKKYKTLRKHVKEGLGVTHEAYIEASMRIAEGYKKLGNKEKNLKVLKDAVKIQGGEINGLTTGIAELYMELSTAHLAVGEFDDALRAAETASAIFLQRDGEDTLPYAFSLNALAGVKMRQKKVDEAIKLLKHAHRIAVKIYGENDPITQASAKTLKDVEEYKLDLQAEKDEL</sequence>
<accession>A0A8T1WKD5</accession>
<evidence type="ECO:0000313" key="6">
    <source>
        <dbReference type="Proteomes" id="UP000694044"/>
    </source>
</evidence>
<dbReference type="InterPro" id="IPR019734">
    <property type="entry name" value="TPR_rpt"/>
</dbReference>
<evidence type="ECO:0000256" key="1">
    <source>
        <dbReference type="ARBA" id="ARBA00022737"/>
    </source>
</evidence>
<reference evidence="5" key="1">
    <citation type="submission" date="2021-02" db="EMBL/GenBank/DDBJ databases">
        <authorList>
            <person name="Palmer J.M."/>
        </authorList>
    </citation>
    <scope>NUCLEOTIDE SEQUENCE</scope>
    <source>
        <strain evidence="5">SCRP734</strain>
    </source>
</reference>
<dbReference type="EMBL" id="JAGDFM010000013">
    <property type="protein sequence ID" value="KAG7392179.1"/>
    <property type="molecule type" value="Genomic_DNA"/>
</dbReference>
<keyword evidence="4" id="KW-0732">Signal</keyword>
<comment type="caution">
    <text evidence="5">The sequence shown here is derived from an EMBL/GenBank/DDBJ whole genome shotgun (WGS) entry which is preliminary data.</text>
</comment>
<evidence type="ECO:0000313" key="5">
    <source>
        <dbReference type="EMBL" id="KAG7392179.1"/>
    </source>
</evidence>
<organism evidence="5 6">
    <name type="scientific">Phytophthora pseudosyringae</name>
    <dbReference type="NCBI Taxonomy" id="221518"/>
    <lineage>
        <taxon>Eukaryota</taxon>
        <taxon>Sar</taxon>
        <taxon>Stramenopiles</taxon>
        <taxon>Oomycota</taxon>
        <taxon>Peronosporomycetes</taxon>
        <taxon>Peronosporales</taxon>
        <taxon>Peronosporaceae</taxon>
        <taxon>Phytophthora</taxon>
    </lineage>
</organism>
<proteinExistence type="predicted"/>
<evidence type="ECO:0008006" key="7">
    <source>
        <dbReference type="Google" id="ProtNLM"/>
    </source>
</evidence>
<feature type="signal peptide" evidence="4">
    <location>
        <begin position="1"/>
        <end position="24"/>
    </location>
</feature>
<protein>
    <recommendedName>
        <fullName evidence="7">RxLR effector protein</fullName>
    </recommendedName>
</protein>
<keyword evidence="2" id="KW-0802">TPR repeat</keyword>
<name>A0A8T1WKD5_9STRA</name>
<dbReference type="PANTHER" id="PTHR45641">
    <property type="entry name" value="TETRATRICOPEPTIDE REPEAT PROTEIN (AFU_ORTHOLOGUE AFUA_6G03870)"/>
    <property type="match status" value="1"/>
</dbReference>
<dbReference type="OrthoDB" id="626167at2759"/>
<evidence type="ECO:0000256" key="2">
    <source>
        <dbReference type="ARBA" id="ARBA00022803"/>
    </source>
</evidence>
<evidence type="ECO:0000256" key="3">
    <source>
        <dbReference type="SAM" id="MobiDB-lite"/>
    </source>
</evidence>
<keyword evidence="1" id="KW-0677">Repeat</keyword>
<evidence type="ECO:0000256" key="4">
    <source>
        <dbReference type="SAM" id="SignalP"/>
    </source>
</evidence>
<dbReference type="Pfam" id="PF13374">
    <property type="entry name" value="TPR_10"/>
    <property type="match status" value="1"/>
</dbReference>
<feature type="region of interest" description="Disordered" evidence="3">
    <location>
        <begin position="25"/>
        <end position="45"/>
    </location>
</feature>
<feature type="chain" id="PRO_5035806077" description="RxLR effector protein" evidence="4">
    <location>
        <begin position="25"/>
        <end position="339"/>
    </location>
</feature>
<dbReference type="Pfam" id="PF13424">
    <property type="entry name" value="TPR_12"/>
    <property type="match status" value="1"/>
</dbReference>
<dbReference type="Proteomes" id="UP000694044">
    <property type="component" value="Unassembled WGS sequence"/>
</dbReference>
<keyword evidence="6" id="KW-1185">Reference proteome</keyword>